<gene>
    <name evidence="1" type="ORF">GKO46_03645</name>
    <name evidence="2" type="ORF">GKO48_05615</name>
</gene>
<evidence type="ECO:0000313" key="2">
    <source>
        <dbReference type="EMBL" id="WFG39117.1"/>
    </source>
</evidence>
<dbReference type="Gene3D" id="3.40.50.300">
    <property type="entry name" value="P-loop containing nucleotide triphosphate hydrolases"/>
    <property type="match status" value="1"/>
</dbReference>
<dbReference type="RefSeq" id="WP_342822481.1">
    <property type="nucleotide sequence ID" value="NZ_WMBD01000001.1"/>
</dbReference>
<dbReference type="InterPro" id="IPR027417">
    <property type="entry name" value="P-loop_NTPase"/>
</dbReference>
<evidence type="ECO:0000313" key="4">
    <source>
        <dbReference type="Proteomes" id="UP001321249"/>
    </source>
</evidence>
<evidence type="ECO:0000313" key="3">
    <source>
        <dbReference type="Proteomes" id="UP001219901"/>
    </source>
</evidence>
<proteinExistence type="predicted"/>
<reference evidence="3" key="3">
    <citation type="submission" date="2023-06" db="EMBL/GenBank/DDBJ databases">
        <title>Pangenomics reveal diversification of enzyme families and niche specialization in globally abundant SAR202 bacteria.</title>
        <authorList>
            <person name="Saw J.H.W."/>
        </authorList>
    </citation>
    <scope>NUCLEOTIDE SEQUENCE [LARGE SCALE GENOMIC DNA]</scope>
    <source>
        <strain evidence="3">JH1073</strain>
    </source>
</reference>
<dbReference type="Pfam" id="PF13189">
    <property type="entry name" value="Cytidylate_kin2"/>
    <property type="match status" value="1"/>
</dbReference>
<protein>
    <recommendedName>
        <fullName evidence="5">Cytidylate kinase-like family protein</fullName>
    </recommendedName>
</protein>
<dbReference type="AlphaFoldDB" id="A0AAJ5ZD01"/>
<accession>A0AAJ5ZD01</accession>
<keyword evidence="3" id="KW-1185">Reference proteome</keyword>
<dbReference type="EMBL" id="CP046147">
    <property type="protein sequence ID" value="WFG39117.1"/>
    <property type="molecule type" value="Genomic_DNA"/>
</dbReference>
<sequence length="237" mass="26417">MLTITIGGQAGAGGHEIGAEVSRKLGLPLVRTLAIRKLARRLDASVDAVVRKELAFGSKRVRFANALEYGLYRSAMYGWDPHLAVDFGFWSDSDSTKRYLPDQISTDEYRDAFYATSEDLRKMGDTVVVKRAGCLSLNDSPGVVHVGIFAPREQRERRLAKRLQVGAGEAARLVRRFDNDRRAWFSKLAGTEPEDRNLYDIVLDVDHAKSDSEIADSIVRESIQVKYGDEAHPIGAY</sequence>
<evidence type="ECO:0000313" key="1">
    <source>
        <dbReference type="EMBL" id="MDG0866163.1"/>
    </source>
</evidence>
<name>A0AAJ5ZD01_9CHLR</name>
<reference evidence="2" key="2">
    <citation type="journal article" date="2023" name="Nat. Commun.">
        <title>Cultivation of marine bacteria of the SAR202 clade.</title>
        <authorList>
            <person name="Lim Y."/>
            <person name="Seo J.H."/>
            <person name="Giovannoni S.J."/>
            <person name="Kang I."/>
            <person name="Cho J.C."/>
        </authorList>
    </citation>
    <scope>NUCLEOTIDE SEQUENCE</scope>
    <source>
        <strain evidence="2">JH1073</strain>
    </source>
</reference>
<organism evidence="2 3">
    <name type="scientific">Candidatus Lucifugimonas marina</name>
    <dbReference type="NCBI Taxonomy" id="3038979"/>
    <lineage>
        <taxon>Bacteria</taxon>
        <taxon>Bacillati</taxon>
        <taxon>Chloroflexota</taxon>
        <taxon>Dehalococcoidia</taxon>
        <taxon>SAR202 cluster</taxon>
        <taxon>Candidatus Lucifugimonadales</taxon>
        <taxon>Candidatus Lucifugimonadaceae</taxon>
        <taxon>Candidatus Lucifugimonas</taxon>
    </lineage>
</organism>
<evidence type="ECO:0008006" key="5">
    <source>
        <dbReference type="Google" id="ProtNLM"/>
    </source>
</evidence>
<dbReference type="Proteomes" id="UP001321249">
    <property type="component" value="Unassembled WGS sequence"/>
</dbReference>
<dbReference type="Proteomes" id="UP001219901">
    <property type="component" value="Chromosome"/>
</dbReference>
<dbReference type="EMBL" id="WMBE01000001">
    <property type="protein sequence ID" value="MDG0866163.1"/>
    <property type="molecule type" value="Genomic_DNA"/>
</dbReference>
<reference evidence="3 4" key="1">
    <citation type="submission" date="2019-11" db="EMBL/GenBank/DDBJ databases">
        <authorList>
            <person name="Cho J.-C."/>
        </authorList>
    </citation>
    <scope>NUCLEOTIDE SEQUENCE [LARGE SCALE GENOMIC DNA]</scope>
    <source>
        <strain evidence="2 3">JH1073</strain>
        <strain evidence="1 4">JH702</strain>
    </source>
</reference>